<dbReference type="CDD" id="cd05254">
    <property type="entry name" value="dTDP_HR_like_SDR_e"/>
    <property type="match status" value="1"/>
</dbReference>
<comment type="similarity">
    <text evidence="2 6">Belongs to the dTDP-4-dehydrorhamnose reductase family.</text>
</comment>
<comment type="catalytic activity">
    <reaction evidence="5">
        <text>dTDP-beta-L-rhamnose + NADP(+) = dTDP-4-dehydro-beta-L-rhamnose + NADPH + H(+)</text>
        <dbReference type="Rhea" id="RHEA:21796"/>
        <dbReference type="ChEBI" id="CHEBI:15378"/>
        <dbReference type="ChEBI" id="CHEBI:57510"/>
        <dbReference type="ChEBI" id="CHEBI:57783"/>
        <dbReference type="ChEBI" id="CHEBI:58349"/>
        <dbReference type="ChEBI" id="CHEBI:62830"/>
        <dbReference type="EC" id="1.1.1.133"/>
    </reaction>
</comment>
<evidence type="ECO:0000256" key="2">
    <source>
        <dbReference type="ARBA" id="ARBA00010944"/>
    </source>
</evidence>
<protein>
    <recommendedName>
        <fullName evidence="4 6">dTDP-4-dehydrorhamnose reductase</fullName>
        <ecNumber evidence="3 6">1.1.1.133</ecNumber>
    </recommendedName>
</protein>
<dbReference type="UniPathway" id="UPA00124"/>
<gene>
    <name evidence="8" type="ORF">B4O97_11880</name>
</gene>
<dbReference type="Gene3D" id="3.40.50.720">
    <property type="entry name" value="NAD(P)-binding Rossmann-like Domain"/>
    <property type="match status" value="1"/>
</dbReference>
<comment type="caution">
    <text evidence="8">The sequence shown here is derived from an EMBL/GenBank/DDBJ whole genome shotgun (WGS) entry which is preliminary data.</text>
</comment>
<dbReference type="GO" id="GO:0019305">
    <property type="term" value="P:dTDP-rhamnose biosynthetic process"/>
    <property type="evidence" value="ECO:0007669"/>
    <property type="project" value="UniProtKB-UniPathway"/>
</dbReference>
<keyword evidence="6" id="KW-0521">NADP</keyword>
<evidence type="ECO:0000256" key="1">
    <source>
        <dbReference type="ARBA" id="ARBA00004781"/>
    </source>
</evidence>
<dbReference type="Proteomes" id="UP000192343">
    <property type="component" value="Unassembled WGS sequence"/>
</dbReference>
<dbReference type="GO" id="GO:0008831">
    <property type="term" value="F:dTDP-4-dehydrorhamnose reductase activity"/>
    <property type="evidence" value="ECO:0007669"/>
    <property type="project" value="UniProtKB-EC"/>
</dbReference>
<reference evidence="8 9" key="1">
    <citation type="submission" date="2017-03" db="EMBL/GenBank/DDBJ databases">
        <title>Draft Genome sequence of Marispirochaeta sp. strain JC444.</title>
        <authorList>
            <person name="Shivani Y."/>
            <person name="Subhash Y."/>
            <person name="Sasikala C."/>
            <person name="Ramana C."/>
        </authorList>
    </citation>
    <scope>NUCLEOTIDE SEQUENCE [LARGE SCALE GENOMIC DNA]</scope>
    <source>
        <strain evidence="8 9">JC444</strain>
    </source>
</reference>
<dbReference type="InterPro" id="IPR036291">
    <property type="entry name" value="NAD(P)-bd_dom_sf"/>
</dbReference>
<dbReference type="SUPFAM" id="SSF51735">
    <property type="entry name" value="NAD(P)-binding Rossmann-fold domains"/>
    <property type="match status" value="1"/>
</dbReference>
<name>A0A1Y1RXV0_9SPIO</name>
<keyword evidence="9" id="KW-1185">Reference proteome</keyword>
<evidence type="ECO:0000256" key="3">
    <source>
        <dbReference type="ARBA" id="ARBA00012929"/>
    </source>
</evidence>
<evidence type="ECO:0000313" key="9">
    <source>
        <dbReference type="Proteomes" id="UP000192343"/>
    </source>
</evidence>
<dbReference type="InterPro" id="IPR029903">
    <property type="entry name" value="RmlD-like-bd"/>
</dbReference>
<dbReference type="GO" id="GO:0005829">
    <property type="term" value="C:cytosol"/>
    <property type="evidence" value="ECO:0007669"/>
    <property type="project" value="TreeGrafter"/>
</dbReference>
<evidence type="ECO:0000256" key="6">
    <source>
        <dbReference type="RuleBase" id="RU364082"/>
    </source>
</evidence>
<sequence>MSNRILVLGSSGMAGHVITKYLGQKAEFVVFDCGPRKKLTPKTFLCDIVSDTELAGVLDETRPDVIINCIGVLVKESENDHVSAITVNTLLPHRLSKICENRNIKFIHLSTDCVFSGTAGPYKIDDCKDAFDFYGKTKSLGEIDYGDHLTIRTSIVGPELGHHGTGLLHWFFTQKGTINGYTRALWSGVTTLELARIIEIIVKEKISISGIQQISVTEGISKFDLLSIVNKKFHRGLNIAPVDEPKVDKRLIHSAPENIEPNPYNRQFDDLYLWMQEYKQLYKEYFTSR</sequence>
<dbReference type="Pfam" id="PF04321">
    <property type="entry name" value="RmlD_sub_bind"/>
    <property type="match status" value="1"/>
</dbReference>
<dbReference type="PANTHER" id="PTHR10491:SF4">
    <property type="entry name" value="METHIONINE ADENOSYLTRANSFERASE 2 SUBUNIT BETA"/>
    <property type="match status" value="1"/>
</dbReference>
<dbReference type="RefSeq" id="WP_083051079.1">
    <property type="nucleotide sequence ID" value="NZ_MWQY01000012.1"/>
</dbReference>
<dbReference type="OrthoDB" id="9803892at2"/>
<evidence type="ECO:0000256" key="5">
    <source>
        <dbReference type="ARBA" id="ARBA00048200"/>
    </source>
</evidence>
<dbReference type="EMBL" id="MWQY01000012">
    <property type="protein sequence ID" value="ORC34640.1"/>
    <property type="molecule type" value="Genomic_DNA"/>
</dbReference>
<accession>A0A1Y1RXV0</accession>
<keyword evidence="6" id="KW-0560">Oxidoreductase</keyword>
<dbReference type="InterPro" id="IPR005913">
    <property type="entry name" value="dTDP_dehydrorham_reduct"/>
</dbReference>
<proteinExistence type="inferred from homology"/>
<dbReference type="AlphaFoldDB" id="A0A1Y1RXV0"/>
<feature type="domain" description="RmlD-like substrate binding" evidence="7">
    <location>
        <begin position="4"/>
        <end position="234"/>
    </location>
</feature>
<evidence type="ECO:0000313" key="8">
    <source>
        <dbReference type="EMBL" id="ORC34640.1"/>
    </source>
</evidence>
<organism evidence="8 9">
    <name type="scientific">Marispirochaeta aestuarii</name>
    <dbReference type="NCBI Taxonomy" id="1963862"/>
    <lineage>
        <taxon>Bacteria</taxon>
        <taxon>Pseudomonadati</taxon>
        <taxon>Spirochaetota</taxon>
        <taxon>Spirochaetia</taxon>
        <taxon>Spirochaetales</taxon>
        <taxon>Spirochaetaceae</taxon>
        <taxon>Marispirochaeta</taxon>
    </lineage>
</organism>
<dbReference type="EC" id="1.1.1.133" evidence="3 6"/>
<evidence type="ECO:0000256" key="4">
    <source>
        <dbReference type="ARBA" id="ARBA00017099"/>
    </source>
</evidence>
<dbReference type="STRING" id="1963862.B4O97_11880"/>
<evidence type="ECO:0000259" key="7">
    <source>
        <dbReference type="Pfam" id="PF04321"/>
    </source>
</evidence>
<dbReference type="PANTHER" id="PTHR10491">
    <property type="entry name" value="DTDP-4-DEHYDRORHAMNOSE REDUCTASE"/>
    <property type="match status" value="1"/>
</dbReference>
<comment type="pathway">
    <text evidence="1 6">Carbohydrate biosynthesis; dTDP-L-rhamnose biosynthesis.</text>
</comment>
<comment type="function">
    <text evidence="6">Catalyzes the reduction of dTDP-6-deoxy-L-lyxo-4-hexulose to yield dTDP-L-rhamnose.</text>
</comment>